<gene>
    <name evidence="2" type="ORF">EDC90_11041</name>
</gene>
<sequence length="56" mass="5928">MSYNSFIDKMENKGAERPLPPSIDKYVDTVEVAGRSLPGTSVQLSNGAGKALGCAR</sequence>
<feature type="region of interest" description="Disordered" evidence="1">
    <location>
        <begin position="1"/>
        <end position="22"/>
    </location>
</feature>
<protein>
    <submittedName>
        <fullName evidence="2">Uncharacterized protein</fullName>
    </submittedName>
</protein>
<evidence type="ECO:0000313" key="3">
    <source>
        <dbReference type="Proteomes" id="UP000295097"/>
    </source>
</evidence>
<reference evidence="2 3" key="1">
    <citation type="submission" date="2019-03" db="EMBL/GenBank/DDBJ databases">
        <title>Freshwater and sediment microbial communities from various areas in North America, analyzing microbe dynamics in response to fracking.</title>
        <authorList>
            <person name="Lamendella R."/>
        </authorList>
    </citation>
    <scope>NUCLEOTIDE SEQUENCE [LARGE SCALE GENOMIC DNA]</scope>
    <source>
        <strain evidence="2 3">175.2</strain>
    </source>
</reference>
<dbReference type="AlphaFoldDB" id="A0A4R3NB48"/>
<comment type="caution">
    <text evidence="2">The sequence shown here is derived from an EMBL/GenBank/DDBJ whole genome shotgun (WGS) entry which is preliminary data.</text>
</comment>
<dbReference type="Proteomes" id="UP000295097">
    <property type="component" value="Unassembled WGS sequence"/>
</dbReference>
<evidence type="ECO:0000313" key="2">
    <source>
        <dbReference type="EMBL" id="TCT26614.1"/>
    </source>
</evidence>
<name>A0A4R3NB48_9HYPH</name>
<organism evidence="2 3">
    <name type="scientific">Martelella mediterranea</name>
    <dbReference type="NCBI Taxonomy" id="293089"/>
    <lineage>
        <taxon>Bacteria</taxon>
        <taxon>Pseudomonadati</taxon>
        <taxon>Pseudomonadota</taxon>
        <taxon>Alphaproteobacteria</taxon>
        <taxon>Hyphomicrobiales</taxon>
        <taxon>Aurantimonadaceae</taxon>
        <taxon>Martelella</taxon>
    </lineage>
</organism>
<evidence type="ECO:0000256" key="1">
    <source>
        <dbReference type="SAM" id="MobiDB-lite"/>
    </source>
</evidence>
<keyword evidence="3" id="KW-1185">Reference proteome</keyword>
<accession>A0A4R3NB48</accession>
<proteinExistence type="predicted"/>
<dbReference type="EMBL" id="SMAR01000104">
    <property type="protein sequence ID" value="TCT26614.1"/>
    <property type="molecule type" value="Genomic_DNA"/>
</dbReference>